<evidence type="ECO:0000256" key="1">
    <source>
        <dbReference type="SAM" id="MobiDB-lite"/>
    </source>
</evidence>
<evidence type="ECO:0000256" key="2">
    <source>
        <dbReference type="SAM" id="Phobius"/>
    </source>
</evidence>
<gene>
    <name evidence="3" type="ORF">LTR97_008683</name>
</gene>
<dbReference type="PANTHER" id="PTHR37576:SF2">
    <property type="entry name" value="DEFECT AT LOW TEMPERATURE PROTEIN 1"/>
    <property type="match status" value="1"/>
</dbReference>
<dbReference type="AlphaFoldDB" id="A0AAN7ZZW6"/>
<organism evidence="3 4">
    <name type="scientific">Elasticomyces elasticus</name>
    <dbReference type="NCBI Taxonomy" id="574655"/>
    <lineage>
        <taxon>Eukaryota</taxon>
        <taxon>Fungi</taxon>
        <taxon>Dikarya</taxon>
        <taxon>Ascomycota</taxon>
        <taxon>Pezizomycotina</taxon>
        <taxon>Dothideomycetes</taxon>
        <taxon>Dothideomycetidae</taxon>
        <taxon>Mycosphaerellales</taxon>
        <taxon>Teratosphaeriaceae</taxon>
        <taxon>Elasticomyces</taxon>
    </lineage>
</organism>
<comment type="caution">
    <text evidence="3">The sequence shown here is derived from an EMBL/GenBank/DDBJ whole genome shotgun (WGS) entry which is preliminary data.</text>
</comment>
<proteinExistence type="predicted"/>
<feature type="compositionally biased region" description="Polar residues" evidence="1">
    <location>
        <begin position="15"/>
        <end position="39"/>
    </location>
</feature>
<dbReference type="Proteomes" id="UP001310594">
    <property type="component" value="Unassembled WGS sequence"/>
</dbReference>
<feature type="transmembrane region" description="Helical" evidence="2">
    <location>
        <begin position="163"/>
        <end position="180"/>
    </location>
</feature>
<feature type="transmembrane region" description="Helical" evidence="2">
    <location>
        <begin position="70"/>
        <end position="93"/>
    </location>
</feature>
<feature type="transmembrane region" description="Helical" evidence="2">
    <location>
        <begin position="515"/>
        <end position="538"/>
    </location>
</feature>
<dbReference type="EMBL" id="JAVRQU010000014">
    <property type="protein sequence ID" value="KAK5695177.1"/>
    <property type="molecule type" value="Genomic_DNA"/>
</dbReference>
<keyword evidence="2" id="KW-0812">Transmembrane</keyword>
<dbReference type="PANTHER" id="PTHR37576">
    <property type="entry name" value="DEFECT AT LOW TEMPERATURE PROTEIN 1"/>
    <property type="match status" value="1"/>
</dbReference>
<evidence type="ECO:0000313" key="3">
    <source>
        <dbReference type="EMBL" id="KAK5695177.1"/>
    </source>
</evidence>
<feature type="transmembrane region" description="Helical" evidence="2">
    <location>
        <begin position="105"/>
        <end position="127"/>
    </location>
</feature>
<protein>
    <submittedName>
        <fullName evidence="3">Uncharacterized protein</fullName>
    </submittedName>
</protein>
<sequence length="626" mass="67692">MFNVSATAADEKSEQIVTDGSLTPTDSSFVPSPTTQDPTKATRTFPILGQIFDRRLEQAWNASVLSIRPLLGLLALIVSIACMLVSLAILLASDDQPVTDWTVQPTVYLAIASALANTALGFSRFYAVPLAWWYSVSRGNSIKDLERQWEAGYSVVLALRHNVHMGFTGFATLLVALMILDGPLLQKATSVRVATKTTNVTIALKLAPELPSGFAGNVINSATWPSGAAIQISNDWKMRAPIVLEMSPCNGTCRVAVRAPGVTRSNCTSRTWAITGEMIYDPNATWGNWRIYEPSLQKLGNPLLFTSVQNRDSGLPPGPELAQLDIGLFSFDSPDIGPINGSYVKTVCDYIPAILEYDLVITGKQAAIENSRTVGLANNTLAYSNRLPREQVQPCTIDSLTQFLGLFVTANASLYTHANRPVGAEQWAMDPTAMSGNAAAVGKYLDYTKTGQGLAFVDPTSDIINSLNELLFRGGVVASGWANITDLTDEGLSVEQVLHGNQTTTQNVYRSDLRWFAGAAVLEILAVMFVLPLFFGWWTLGNAPLLSPMELGLAFDAPCLKEVNSATGSSGVVQKVGDVHLKYGAIHTMNGPGIEDVRESERMVCRLGIAESQNVQKPTRGQHFEV</sequence>
<reference evidence="3" key="1">
    <citation type="submission" date="2023-08" db="EMBL/GenBank/DDBJ databases">
        <title>Black Yeasts Isolated from many extreme environments.</title>
        <authorList>
            <person name="Coleine C."/>
            <person name="Stajich J.E."/>
            <person name="Selbmann L."/>
        </authorList>
    </citation>
    <scope>NUCLEOTIDE SEQUENCE</scope>
    <source>
        <strain evidence="3">CCFEE 5810</strain>
    </source>
</reference>
<keyword evidence="2" id="KW-0472">Membrane</keyword>
<dbReference type="Pfam" id="PF11374">
    <property type="entry name" value="DUF3176"/>
    <property type="match status" value="1"/>
</dbReference>
<keyword evidence="2" id="KW-1133">Transmembrane helix</keyword>
<dbReference type="InterPro" id="IPR021514">
    <property type="entry name" value="DUF3176"/>
</dbReference>
<evidence type="ECO:0000313" key="4">
    <source>
        <dbReference type="Proteomes" id="UP001310594"/>
    </source>
</evidence>
<feature type="region of interest" description="Disordered" evidence="1">
    <location>
        <begin position="1"/>
        <end position="39"/>
    </location>
</feature>
<accession>A0AAN7ZZW6</accession>
<name>A0AAN7ZZW6_9PEZI</name>